<dbReference type="InParanoid" id="A0A5C3NX90"/>
<reference evidence="3 4" key="1">
    <citation type="journal article" date="2019" name="Nat. Ecol. Evol.">
        <title>Megaphylogeny resolves global patterns of mushroom evolution.</title>
        <authorList>
            <person name="Varga T."/>
            <person name="Krizsan K."/>
            <person name="Foldi C."/>
            <person name="Dima B."/>
            <person name="Sanchez-Garcia M."/>
            <person name="Sanchez-Ramirez S."/>
            <person name="Szollosi G.J."/>
            <person name="Szarkandi J.G."/>
            <person name="Papp V."/>
            <person name="Albert L."/>
            <person name="Andreopoulos W."/>
            <person name="Angelini C."/>
            <person name="Antonin V."/>
            <person name="Barry K.W."/>
            <person name="Bougher N.L."/>
            <person name="Buchanan P."/>
            <person name="Buyck B."/>
            <person name="Bense V."/>
            <person name="Catcheside P."/>
            <person name="Chovatia M."/>
            <person name="Cooper J."/>
            <person name="Damon W."/>
            <person name="Desjardin D."/>
            <person name="Finy P."/>
            <person name="Geml J."/>
            <person name="Haridas S."/>
            <person name="Hughes K."/>
            <person name="Justo A."/>
            <person name="Karasinski D."/>
            <person name="Kautmanova I."/>
            <person name="Kiss B."/>
            <person name="Kocsube S."/>
            <person name="Kotiranta H."/>
            <person name="LaButti K.M."/>
            <person name="Lechner B.E."/>
            <person name="Liimatainen K."/>
            <person name="Lipzen A."/>
            <person name="Lukacs Z."/>
            <person name="Mihaltcheva S."/>
            <person name="Morgado L.N."/>
            <person name="Niskanen T."/>
            <person name="Noordeloos M.E."/>
            <person name="Ohm R.A."/>
            <person name="Ortiz-Santana B."/>
            <person name="Ovrebo C."/>
            <person name="Racz N."/>
            <person name="Riley R."/>
            <person name="Savchenko A."/>
            <person name="Shiryaev A."/>
            <person name="Soop K."/>
            <person name="Spirin V."/>
            <person name="Szebenyi C."/>
            <person name="Tomsovsky M."/>
            <person name="Tulloss R.E."/>
            <person name="Uehling J."/>
            <person name="Grigoriev I.V."/>
            <person name="Vagvolgyi C."/>
            <person name="Papp T."/>
            <person name="Martin F.M."/>
            <person name="Miettinen O."/>
            <person name="Hibbett D.S."/>
            <person name="Nagy L.G."/>
        </authorList>
    </citation>
    <scope>NUCLEOTIDE SEQUENCE [LARGE SCALE GENOMIC DNA]</scope>
    <source>
        <strain evidence="3 4">HHB13444</strain>
    </source>
</reference>
<evidence type="ECO:0000313" key="4">
    <source>
        <dbReference type="Proteomes" id="UP000308197"/>
    </source>
</evidence>
<keyword evidence="4" id="KW-1185">Reference proteome</keyword>
<evidence type="ECO:0000313" key="3">
    <source>
        <dbReference type="EMBL" id="TFK81901.1"/>
    </source>
</evidence>
<dbReference type="AlphaFoldDB" id="A0A5C3NX90"/>
<dbReference type="EMBL" id="ML211546">
    <property type="protein sequence ID" value="TFK81901.1"/>
    <property type="molecule type" value="Genomic_DNA"/>
</dbReference>
<evidence type="ECO:0000256" key="2">
    <source>
        <dbReference type="SAM" id="MobiDB-lite"/>
    </source>
</evidence>
<feature type="coiled-coil region" evidence="1">
    <location>
        <begin position="117"/>
        <end position="225"/>
    </location>
</feature>
<dbReference type="STRING" id="1314778.A0A5C3NX90"/>
<organism evidence="3 4">
    <name type="scientific">Polyporus arcularius HHB13444</name>
    <dbReference type="NCBI Taxonomy" id="1314778"/>
    <lineage>
        <taxon>Eukaryota</taxon>
        <taxon>Fungi</taxon>
        <taxon>Dikarya</taxon>
        <taxon>Basidiomycota</taxon>
        <taxon>Agaricomycotina</taxon>
        <taxon>Agaricomycetes</taxon>
        <taxon>Polyporales</taxon>
        <taxon>Polyporaceae</taxon>
        <taxon>Polyporus</taxon>
    </lineage>
</organism>
<protein>
    <submittedName>
        <fullName evidence="3">Uncharacterized protein</fullName>
    </submittedName>
</protein>
<dbReference type="Proteomes" id="UP000308197">
    <property type="component" value="Unassembled WGS sequence"/>
</dbReference>
<proteinExistence type="predicted"/>
<evidence type="ECO:0000256" key="1">
    <source>
        <dbReference type="SAM" id="Coils"/>
    </source>
</evidence>
<name>A0A5C3NX90_9APHY</name>
<keyword evidence="1" id="KW-0175">Coiled coil</keyword>
<feature type="compositionally biased region" description="Polar residues" evidence="2">
    <location>
        <begin position="327"/>
        <end position="350"/>
    </location>
</feature>
<sequence length="376" mass="42048">MAATRATRGKYPCPQCRALFKNSEPHPIFLENGDSASQTGGRSVELVCHSGHFHRQVAAALREVTRVEEDQRAQTVQRAAQEMEKVTELMSGRDCLLALVTAVAARWRGLLPLFSTISQQRADIARLRGQLVEAREETKNAERVAEDAVKEAEKTLPALRATQRELREAKIRLDQLEHTMVSRADEHKAELADKNQEVSRLHDQLRALKAQELKQKQEIKKLRKEAKPKTRCLQAAASRDTKFFVDRTQSELEVLSPEATRHFQASEYTSGTIRKRKRLGDDDELMSSDLDSFMTHASSPQAKNAPAPQRPLPVVKALSFSADPWQLPSQQVNRSKSSSRALQRPASSTAPLGLLLDAKGKPLAPVQTGSRRRAKF</sequence>
<gene>
    <name evidence="3" type="ORF">K466DRAFT_655963</name>
</gene>
<feature type="region of interest" description="Disordered" evidence="2">
    <location>
        <begin position="326"/>
        <end position="376"/>
    </location>
</feature>
<accession>A0A5C3NX90</accession>